<comment type="caution">
    <text evidence="3">The sequence shown here is derived from an EMBL/GenBank/DDBJ whole genome shotgun (WGS) entry which is preliminary data.</text>
</comment>
<feature type="non-terminal residue" evidence="3">
    <location>
        <position position="1"/>
    </location>
</feature>
<evidence type="ECO:0000313" key="3">
    <source>
        <dbReference type="EMBL" id="KRX23862.1"/>
    </source>
</evidence>
<dbReference type="Proteomes" id="UP000054630">
    <property type="component" value="Unassembled WGS sequence"/>
</dbReference>
<dbReference type="AlphaFoldDB" id="A0A0V0SB02"/>
<dbReference type="OrthoDB" id="410104at2759"/>
<sequence length="536" mass="59965">LRCTHCTVASVKSRYALSTQSPPTIRTPWKPLDVPKDHQEAPNLLRLGILYFCTRPDKQYCIYCEVGEHLKLMNLGSALGPDGVKVSRFREISPHCFSKVFKTFLLERNISQILKNCWTSLIPILDKPRPDAEGFRSMTVGSCVYIPAVQQDCNGRLNKERNTYVDGCVNVLTEFLRKPNDHQPHPPPEKRTKEEEQNIRSRNQPLCNLSCTVDVAESAPYQSKRFPPPQLRKYSVPHFGRRGYAALQIDVCKNVGRPRRSGLKIDGFDTDSRALIWEVVTGCTTVIKGDGGVFRNKIEINQGVRQGDPISHLPFNSVMDELIERLEQSGVGYKIGSTEVVTLAFADDVTLLSSSRRGMEKLLSITHDFVNERGLRVPDTGEKYTYIPMAGPGELIKVLGYSITPNGKPSFDVDTLEGTLERIRKAPLKPAQKLATVRDYLIPAIEFKLGVPGDGGLGLRPLRTQHIARVAVGTNSMMNSADPTSQAIASMPQHQKSLRSFQKKLVFSVANGCIRYVSQYIISNCDLYLRYLNTTV</sequence>
<keyword evidence="4" id="KW-1185">Reference proteome</keyword>
<evidence type="ECO:0000313" key="4">
    <source>
        <dbReference type="Proteomes" id="UP000054630"/>
    </source>
</evidence>
<proteinExistence type="predicted"/>
<evidence type="ECO:0000256" key="1">
    <source>
        <dbReference type="SAM" id="MobiDB-lite"/>
    </source>
</evidence>
<gene>
    <name evidence="3" type="primary">pol</name>
    <name evidence="3" type="ORF">T07_4252</name>
</gene>
<feature type="region of interest" description="Disordered" evidence="1">
    <location>
        <begin position="177"/>
        <end position="198"/>
    </location>
</feature>
<dbReference type="InterPro" id="IPR000477">
    <property type="entry name" value="RT_dom"/>
</dbReference>
<evidence type="ECO:0000259" key="2">
    <source>
        <dbReference type="Pfam" id="PF00078"/>
    </source>
</evidence>
<accession>A0A0V0SB02</accession>
<protein>
    <submittedName>
        <fullName evidence="3">Retrovirus-related Pol polyprotein from type-2 retrotransposable element R2DM</fullName>
    </submittedName>
</protein>
<dbReference type="EMBL" id="JYDL01000021">
    <property type="protein sequence ID" value="KRX23862.1"/>
    <property type="molecule type" value="Genomic_DNA"/>
</dbReference>
<dbReference type="Pfam" id="PF00078">
    <property type="entry name" value="RVT_1"/>
    <property type="match status" value="1"/>
</dbReference>
<dbReference type="STRING" id="6336.A0A0V0SB02"/>
<feature type="non-terminal residue" evidence="3">
    <location>
        <position position="536"/>
    </location>
</feature>
<organism evidence="3 4">
    <name type="scientific">Trichinella nelsoni</name>
    <dbReference type="NCBI Taxonomy" id="6336"/>
    <lineage>
        <taxon>Eukaryota</taxon>
        <taxon>Metazoa</taxon>
        <taxon>Ecdysozoa</taxon>
        <taxon>Nematoda</taxon>
        <taxon>Enoplea</taxon>
        <taxon>Dorylaimia</taxon>
        <taxon>Trichinellida</taxon>
        <taxon>Trichinellidae</taxon>
        <taxon>Trichinella</taxon>
    </lineage>
</organism>
<name>A0A0V0SB02_9BILA</name>
<reference evidence="3 4" key="1">
    <citation type="submission" date="2015-01" db="EMBL/GenBank/DDBJ databases">
        <title>Evolution of Trichinella species and genotypes.</title>
        <authorList>
            <person name="Korhonen P.K."/>
            <person name="Edoardo P."/>
            <person name="Giuseppe L.R."/>
            <person name="Gasser R.B."/>
        </authorList>
    </citation>
    <scope>NUCLEOTIDE SEQUENCE [LARGE SCALE GENOMIC DNA]</scope>
    <source>
        <strain evidence="3">ISS37</strain>
    </source>
</reference>
<feature type="domain" description="Reverse transcriptase" evidence="2">
    <location>
        <begin position="296"/>
        <end position="380"/>
    </location>
</feature>